<protein>
    <recommendedName>
        <fullName evidence="9">BioF2-like acetyltransferase domain-containing protein</fullName>
    </recommendedName>
</protein>
<keyword evidence="6" id="KW-0961">Cell wall biogenesis/degradation</keyword>
<dbReference type="Pfam" id="PF02388">
    <property type="entry name" value="FemAB"/>
    <property type="match status" value="2"/>
</dbReference>
<evidence type="ECO:0008006" key="9">
    <source>
        <dbReference type="Google" id="ProtNLM"/>
    </source>
</evidence>
<evidence type="ECO:0000256" key="2">
    <source>
        <dbReference type="ARBA" id="ARBA00022679"/>
    </source>
</evidence>
<reference evidence="7 8" key="1">
    <citation type="journal article" date="2016" name="Nat. Commun.">
        <title>Thousands of microbial genomes shed light on interconnected biogeochemical processes in an aquifer system.</title>
        <authorList>
            <person name="Anantharaman K."/>
            <person name="Brown C.T."/>
            <person name="Hug L.A."/>
            <person name="Sharon I."/>
            <person name="Castelle C.J."/>
            <person name="Probst A.J."/>
            <person name="Thomas B.C."/>
            <person name="Singh A."/>
            <person name="Wilkins M.J."/>
            <person name="Karaoz U."/>
            <person name="Brodie E.L."/>
            <person name="Williams K.H."/>
            <person name="Hubbard S.S."/>
            <person name="Banfield J.F."/>
        </authorList>
    </citation>
    <scope>NUCLEOTIDE SEQUENCE [LARGE SCALE GENOMIC DNA]</scope>
</reference>
<gene>
    <name evidence="7" type="ORF">A2Z24_02275</name>
</gene>
<evidence type="ECO:0000256" key="1">
    <source>
        <dbReference type="ARBA" id="ARBA00009943"/>
    </source>
</evidence>
<evidence type="ECO:0000313" key="8">
    <source>
        <dbReference type="Proteomes" id="UP000177588"/>
    </source>
</evidence>
<dbReference type="PANTHER" id="PTHR36174:SF1">
    <property type="entry name" value="LIPID II:GLYCINE GLYCYLTRANSFERASE"/>
    <property type="match status" value="1"/>
</dbReference>
<keyword evidence="3" id="KW-0133">Cell shape</keyword>
<dbReference type="GO" id="GO:0008360">
    <property type="term" value="P:regulation of cell shape"/>
    <property type="evidence" value="ECO:0007669"/>
    <property type="project" value="UniProtKB-KW"/>
</dbReference>
<dbReference type="InterPro" id="IPR050644">
    <property type="entry name" value="PG_Glycine_Bridge_Synth"/>
</dbReference>
<evidence type="ECO:0000256" key="5">
    <source>
        <dbReference type="ARBA" id="ARBA00023315"/>
    </source>
</evidence>
<keyword evidence="4" id="KW-0573">Peptidoglycan synthesis</keyword>
<dbReference type="EMBL" id="MHCT01000003">
    <property type="protein sequence ID" value="OGY26624.1"/>
    <property type="molecule type" value="Genomic_DNA"/>
</dbReference>
<comment type="similarity">
    <text evidence="1">Belongs to the FemABX family.</text>
</comment>
<dbReference type="Gene3D" id="3.40.630.30">
    <property type="match status" value="1"/>
</dbReference>
<keyword evidence="2" id="KW-0808">Transferase</keyword>
<dbReference type="PANTHER" id="PTHR36174">
    <property type="entry name" value="LIPID II:GLYCINE GLYCYLTRANSFERASE"/>
    <property type="match status" value="1"/>
</dbReference>
<evidence type="ECO:0000256" key="3">
    <source>
        <dbReference type="ARBA" id="ARBA00022960"/>
    </source>
</evidence>
<dbReference type="STRING" id="1802597.A2Z24_02275"/>
<evidence type="ECO:0000313" key="7">
    <source>
        <dbReference type="EMBL" id="OGY26624.1"/>
    </source>
</evidence>
<keyword evidence="5" id="KW-0012">Acyltransferase</keyword>
<name>A0A1G1WG34_9BACT</name>
<evidence type="ECO:0000256" key="4">
    <source>
        <dbReference type="ARBA" id="ARBA00022984"/>
    </source>
</evidence>
<comment type="caution">
    <text evidence="7">The sequence shown here is derived from an EMBL/GenBank/DDBJ whole genome shotgun (WGS) entry which is preliminary data.</text>
</comment>
<proteinExistence type="inferred from homology"/>
<dbReference type="GO" id="GO:0071555">
    <property type="term" value="P:cell wall organization"/>
    <property type="evidence" value="ECO:0007669"/>
    <property type="project" value="UniProtKB-KW"/>
</dbReference>
<dbReference type="PROSITE" id="PS51191">
    <property type="entry name" value="FEMABX"/>
    <property type="match status" value="1"/>
</dbReference>
<dbReference type="InterPro" id="IPR016181">
    <property type="entry name" value="Acyl_CoA_acyltransferase"/>
</dbReference>
<organism evidence="7 8">
    <name type="scientific">Candidatus Woykebacteria bacterium RBG_16_44_10</name>
    <dbReference type="NCBI Taxonomy" id="1802597"/>
    <lineage>
        <taxon>Bacteria</taxon>
        <taxon>Candidatus Woykeibacteriota</taxon>
    </lineage>
</organism>
<dbReference type="SUPFAM" id="SSF55729">
    <property type="entry name" value="Acyl-CoA N-acyltransferases (Nat)"/>
    <property type="match status" value="1"/>
</dbReference>
<evidence type="ECO:0000256" key="6">
    <source>
        <dbReference type="ARBA" id="ARBA00023316"/>
    </source>
</evidence>
<dbReference type="Proteomes" id="UP000177588">
    <property type="component" value="Unassembled WGS sequence"/>
</dbReference>
<dbReference type="GO" id="GO:0016755">
    <property type="term" value="F:aminoacyltransferase activity"/>
    <property type="evidence" value="ECO:0007669"/>
    <property type="project" value="InterPro"/>
</dbReference>
<accession>A0A1G1WG34</accession>
<dbReference type="InterPro" id="IPR003447">
    <property type="entry name" value="FEMABX"/>
</dbReference>
<sequence length="303" mass="35271">MKASLNNPVDIRQSDLWAKYLQELGWQAEKLNPNLFAYVKKIPIFGSLIKVPRVPLPLPFKEIDQLAASENAIFVKFEPAIEMKDPAANKTLSLLKAHGFWQERWSLSPTKTIFVDLTKSEDVLLKEMEKDTRYNVRLATRRGVGVKQTDDFKQFKDLYFATARRKKFWPAKKELEVLWKVFSKERAASILTTFYQEKPLASTLLIDSNKAGHYQHAASTDQHREVMAPYLLLWEAMRFLKKKGCSILDLEGVYDQRIPSTKGWKGFTLFKKGFGGREVEYLGSFTKYYKLWAKILFYPSRFF</sequence>
<dbReference type="AlphaFoldDB" id="A0A1G1WG34"/>
<dbReference type="GO" id="GO:0009252">
    <property type="term" value="P:peptidoglycan biosynthetic process"/>
    <property type="evidence" value="ECO:0007669"/>
    <property type="project" value="UniProtKB-KW"/>
</dbReference>